<dbReference type="EMBL" id="JBAHYK010000960">
    <property type="protein sequence ID" value="KAL0570292.1"/>
    <property type="molecule type" value="Genomic_DNA"/>
</dbReference>
<accession>A0ABR3F506</accession>
<keyword evidence="3" id="KW-1185">Reference proteome</keyword>
<organism evidence="2 3">
    <name type="scientific">Marasmius crinis-equi</name>
    <dbReference type="NCBI Taxonomy" id="585013"/>
    <lineage>
        <taxon>Eukaryota</taxon>
        <taxon>Fungi</taxon>
        <taxon>Dikarya</taxon>
        <taxon>Basidiomycota</taxon>
        <taxon>Agaricomycotina</taxon>
        <taxon>Agaricomycetes</taxon>
        <taxon>Agaricomycetidae</taxon>
        <taxon>Agaricales</taxon>
        <taxon>Marasmiineae</taxon>
        <taxon>Marasmiaceae</taxon>
        <taxon>Marasmius</taxon>
    </lineage>
</organism>
<feature type="region of interest" description="Disordered" evidence="1">
    <location>
        <begin position="176"/>
        <end position="196"/>
    </location>
</feature>
<dbReference type="Proteomes" id="UP001465976">
    <property type="component" value="Unassembled WGS sequence"/>
</dbReference>
<gene>
    <name evidence="2" type="ORF">V5O48_011669</name>
</gene>
<name>A0ABR3F506_9AGAR</name>
<sequence length="196" mass="21803">MQRESPTGEEVFYKDKMVVKRRASIDGAGEGVRFVQKGKDIRREDLDPDSPATPLREDFEDRQSATNSLYSAESAAASRVGSGINSGLPTIGTTPLENMFGSGRLVESPPPLIPTPSSPTPFQTPSRARTDRQMLIEQKILELQGHLITAKWSEQEKTRLRAMLKKRIEKVKELRESDWALHEGNSGGDMPEILRG</sequence>
<protein>
    <submittedName>
        <fullName evidence="2">Uncharacterized protein</fullName>
    </submittedName>
</protein>
<evidence type="ECO:0000313" key="3">
    <source>
        <dbReference type="Proteomes" id="UP001465976"/>
    </source>
</evidence>
<evidence type="ECO:0000256" key="1">
    <source>
        <dbReference type="SAM" id="MobiDB-lite"/>
    </source>
</evidence>
<feature type="region of interest" description="Disordered" evidence="1">
    <location>
        <begin position="36"/>
        <end position="85"/>
    </location>
</feature>
<evidence type="ECO:0000313" key="2">
    <source>
        <dbReference type="EMBL" id="KAL0570292.1"/>
    </source>
</evidence>
<comment type="caution">
    <text evidence="2">The sequence shown here is derived from an EMBL/GenBank/DDBJ whole genome shotgun (WGS) entry which is preliminary data.</text>
</comment>
<proteinExistence type="predicted"/>
<reference evidence="2 3" key="1">
    <citation type="submission" date="2024-02" db="EMBL/GenBank/DDBJ databases">
        <title>A draft genome for the cacao thread blight pathogen Marasmius crinis-equi.</title>
        <authorList>
            <person name="Cohen S.P."/>
            <person name="Baruah I.K."/>
            <person name="Amoako-Attah I."/>
            <person name="Bukari Y."/>
            <person name="Meinhardt L.W."/>
            <person name="Bailey B.A."/>
        </authorList>
    </citation>
    <scope>NUCLEOTIDE SEQUENCE [LARGE SCALE GENOMIC DNA]</scope>
    <source>
        <strain evidence="2 3">GH-76</strain>
    </source>
</reference>